<dbReference type="Proteomes" id="UP000037035">
    <property type="component" value="Unassembled WGS sequence"/>
</dbReference>
<reference evidence="1 2" key="1">
    <citation type="submission" date="2015-08" db="EMBL/GenBank/DDBJ databases">
        <title>Next Generation Sequencing and Analysis of the Genome of Puccinia sorghi L Schw, the Causal Agent of Maize Common Rust.</title>
        <authorList>
            <person name="Rochi L."/>
            <person name="Burguener G."/>
            <person name="Darino M."/>
            <person name="Turjanski A."/>
            <person name="Kreff E."/>
            <person name="Dieguez M.J."/>
            <person name="Sacco F."/>
        </authorList>
    </citation>
    <scope>NUCLEOTIDE SEQUENCE [LARGE SCALE GENOMIC DNA]</scope>
    <source>
        <strain evidence="1 2">RO10H11247</strain>
    </source>
</reference>
<dbReference type="AlphaFoldDB" id="A0A0L6V3T5"/>
<sequence length="187" mass="20852">MSSAAATAETRSHPLAYISSTPCFSLFQSETRKIIWVAQHFGFKPLENCKTPALTENWFSSLLLDNACRAGIVSQYVDLDGVDFTLPVLASVEAFLSKLVTIFGDKFSKENAKLEDVEANRIDQYVDGLNPRIIHKAMSNEWRSTPSDQYIGCPSFSSFFHKSARSSILKSSTRAFSPLPSNRHDFS</sequence>
<dbReference type="VEuPathDB" id="FungiDB:VP01_2680g1"/>
<proteinExistence type="predicted"/>
<name>A0A0L6V3T5_9BASI</name>
<gene>
    <name evidence="1" type="ORF">VP01_2680g1</name>
</gene>
<keyword evidence="2" id="KW-1185">Reference proteome</keyword>
<comment type="caution">
    <text evidence="1">The sequence shown here is derived from an EMBL/GenBank/DDBJ whole genome shotgun (WGS) entry which is preliminary data.</text>
</comment>
<accession>A0A0L6V3T5</accession>
<evidence type="ECO:0000313" key="2">
    <source>
        <dbReference type="Proteomes" id="UP000037035"/>
    </source>
</evidence>
<organism evidence="1 2">
    <name type="scientific">Puccinia sorghi</name>
    <dbReference type="NCBI Taxonomy" id="27349"/>
    <lineage>
        <taxon>Eukaryota</taxon>
        <taxon>Fungi</taxon>
        <taxon>Dikarya</taxon>
        <taxon>Basidiomycota</taxon>
        <taxon>Pucciniomycotina</taxon>
        <taxon>Pucciniomycetes</taxon>
        <taxon>Pucciniales</taxon>
        <taxon>Pucciniaceae</taxon>
        <taxon>Puccinia</taxon>
    </lineage>
</organism>
<dbReference type="EMBL" id="LAVV01007591">
    <property type="protein sequence ID" value="KNZ55433.1"/>
    <property type="molecule type" value="Genomic_DNA"/>
</dbReference>
<protein>
    <submittedName>
        <fullName evidence="1">Uncharacterized protein</fullName>
    </submittedName>
</protein>
<evidence type="ECO:0000313" key="1">
    <source>
        <dbReference type="EMBL" id="KNZ55433.1"/>
    </source>
</evidence>